<sequence>MKETKTPVADFTTYQKNHQKHFTSGSKSVTFRNAQAKSCAEPGNSFNLLQGEQHANCAFFVRSLFTPKERPDTSRGTERLSMVVRNGKGSPFAVILVGRFSSPLRTTAQTLESLAVVPEIFIQGLSTMIYQFIGISRQHYDKTKAEQIRILAHNETQARALKAREYVLLLVGRLPDSAFNAHTFNAMEVVYA</sequence>
<accession>A0A4Y9JTU6</accession>
<comment type="caution">
    <text evidence="1">The sequence shown here is derived from an EMBL/GenBank/DDBJ whole genome shotgun (WGS) entry which is preliminary data.</text>
</comment>
<dbReference type="NCBIfam" id="NF033153">
    <property type="entry name" value="phage_ICD_like"/>
    <property type="match status" value="1"/>
</dbReference>
<evidence type="ECO:0000313" key="2">
    <source>
        <dbReference type="Proteomes" id="UP000297396"/>
    </source>
</evidence>
<proteinExistence type="predicted"/>
<reference evidence="1 2" key="1">
    <citation type="submission" date="2019-03" db="EMBL/GenBank/DDBJ databases">
        <title>Diversity of the mouse oral microbiome.</title>
        <authorList>
            <person name="Joseph S."/>
            <person name="Aduse-Opoku J."/>
            <person name="Curtis M."/>
            <person name="Wade W."/>
            <person name="Hashim A."/>
        </authorList>
    </citation>
    <scope>NUCLEOTIDE SEQUENCE [LARGE SCALE GENOMIC DNA]</scope>
    <source>
        <strain evidence="1 2">WT12</strain>
    </source>
</reference>
<dbReference type="InterPro" id="IPR018880">
    <property type="entry name" value="Phage_P4_Ash"/>
</dbReference>
<dbReference type="RefSeq" id="WP_135058571.1">
    <property type="nucleotide sequence ID" value="NZ_JADGLC010000034.1"/>
</dbReference>
<dbReference type="Pfam" id="PF10554">
    <property type="entry name" value="Phage_ASH"/>
    <property type="match status" value="1"/>
</dbReference>
<name>A0A4Y9JTU6_9PAST</name>
<dbReference type="AlphaFoldDB" id="A0A4Y9JTU6"/>
<evidence type="ECO:0000313" key="1">
    <source>
        <dbReference type="EMBL" id="TFV07947.1"/>
    </source>
</evidence>
<dbReference type="Proteomes" id="UP000297396">
    <property type="component" value="Unassembled WGS sequence"/>
</dbReference>
<dbReference type="EMBL" id="SPPA01000034">
    <property type="protein sequence ID" value="TFV07947.1"/>
    <property type="molecule type" value="Genomic_DNA"/>
</dbReference>
<dbReference type="OrthoDB" id="5675328at2"/>
<protein>
    <submittedName>
        <fullName evidence="1">Host cell division inhibitor Icd-like protein</fullName>
    </submittedName>
</protein>
<organism evidence="1 2">
    <name type="scientific">Muribacter muris</name>
    <dbReference type="NCBI Taxonomy" id="67855"/>
    <lineage>
        <taxon>Bacteria</taxon>
        <taxon>Pseudomonadati</taxon>
        <taxon>Pseudomonadota</taxon>
        <taxon>Gammaproteobacteria</taxon>
        <taxon>Pasteurellales</taxon>
        <taxon>Pasteurellaceae</taxon>
        <taxon>Muribacter</taxon>
    </lineage>
</organism>
<gene>
    <name evidence="1" type="ORF">E4T80_11615</name>
</gene>